<feature type="region of interest" description="Disordered" evidence="1">
    <location>
        <begin position="79"/>
        <end position="124"/>
    </location>
</feature>
<evidence type="ECO:0000313" key="3">
    <source>
        <dbReference type="Proteomes" id="UP000792457"/>
    </source>
</evidence>
<gene>
    <name evidence="2" type="ORF">J437_LFUL017322</name>
</gene>
<reference evidence="2" key="1">
    <citation type="submission" date="2013-04" db="EMBL/GenBank/DDBJ databases">
        <authorList>
            <person name="Qu J."/>
            <person name="Murali S.C."/>
            <person name="Bandaranaike D."/>
            <person name="Bellair M."/>
            <person name="Blankenburg K."/>
            <person name="Chao H."/>
            <person name="Dinh H."/>
            <person name="Doddapaneni H."/>
            <person name="Downs B."/>
            <person name="Dugan-Rocha S."/>
            <person name="Elkadiri S."/>
            <person name="Gnanaolivu R.D."/>
            <person name="Hernandez B."/>
            <person name="Javaid M."/>
            <person name="Jayaseelan J.C."/>
            <person name="Lee S."/>
            <person name="Li M."/>
            <person name="Ming W."/>
            <person name="Munidasa M."/>
            <person name="Muniz J."/>
            <person name="Nguyen L."/>
            <person name="Ongeri F."/>
            <person name="Osuji N."/>
            <person name="Pu L.-L."/>
            <person name="Puazo M."/>
            <person name="Qu C."/>
            <person name="Quiroz J."/>
            <person name="Raj R."/>
            <person name="Weissenberger G."/>
            <person name="Xin Y."/>
            <person name="Zou X."/>
            <person name="Han Y."/>
            <person name="Richards S."/>
            <person name="Worley K."/>
            <person name="Muzny D."/>
            <person name="Gibbs R."/>
        </authorList>
    </citation>
    <scope>NUCLEOTIDE SEQUENCE</scope>
    <source>
        <strain evidence="2">Sampled in the wild</strain>
    </source>
</reference>
<dbReference type="EMBL" id="KZ309202">
    <property type="protein sequence ID" value="KAG8237664.1"/>
    <property type="molecule type" value="Genomic_DNA"/>
</dbReference>
<comment type="caution">
    <text evidence="2">The sequence shown here is derived from an EMBL/GenBank/DDBJ whole genome shotgun (WGS) entry which is preliminary data.</text>
</comment>
<evidence type="ECO:0000256" key="1">
    <source>
        <dbReference type="SAM" id="MobiDB-lite"/>
    </source>
</evidence>
<accession>A0A8K0PBM7</accession>
<keyword evidence="3" id="KW-1185">Reference proteome</keyword>
<proteinExistence type="predicted"/>
<sequence>MTYFSCSFIFSSKRRKLVESGEARRIYTDEELLALLAEENEEEEDIFSVDLVEELEEEEEEWQIASDVNSEVEEVIPDILHEPGTSAPSPVPVPQESSSPRNTPTNVRQWSREMPTTKPPFQPFALNPQLTVPLTDLKAPRDFANILLT</sequence>
<dbReference type="Proteomes" id="UP000792457">
    <property type="component" value="Unassembled WGS sequence"/>
</dbReference>
<protein>
    <submittedName>
        <fullName evidence="2">Uncharacterized protein</fullName>
    </submittedName>
</protein>
<dbReference type="AlphaFoldDB" id="A0A8K0PBM7"/>
<organism evidence="2 3">
    <name type="scientific">Ladona fulva</name>
    <name type="common">Scarce chaser dragonfly</name>
    <name type="synonym">Libellula fulva</name>
    <dbReference type="NCBI Taxonomy" id="123851"/>
    <lineage>
        <taxon>Eukaryota</taxon>
        <taxon>Metazoa</taxon>
        <taxon>Ecdysozoa</taxon>
        <taxon>Arthropoda</taxon>
        <taxon>Hexapoda</taxon>
        <taxon>Insecta</taxon>
        <taxon>Pterygota</taxon>
        <taxon>Palaeoptera</taxon>
        <taxon>Odonata</taxon>
        <taxon>Epiprocta</taxon>
        <taxon>Anisoptera</taxon>
        <taxon>Libelluloidea</taxon>
        <taxon>Libellulidae</taxon>
        <taxon>Ladona</taxon>
    </lineage>
</organism>
<reference evidence="2" key="2">
    <citation type="submission" date="2017-10" db="EMBL/GenBank/DDBJ databases">
        <title>Ladona fulva Genome sequencing and assembly.</title>
        <authorList>
            <person name="Murali S."/>
            <person name="Richards S."/>
            <person name="Bandaranaike D."/>
            <person name="Bellair M."/>
            <person name="Blankenburg K."/>
            <person name="Chao H."/>
            <person name="Dinh H."/>
            <person name="Doddapaneni H."/>
            <person name="Dugan-Rocha S."/>
            <person name="Elkadiri S."/>
            <person name="Gnanaolivu R."/>
            <person name="Hernandez B."/>
            <person name="Skinner E."/>
            <person name="Javaid M."/>
            <person name="Lee S."/>
            <person name="Li M."/>
            <person name="Ming W."/>
            <person name="Munidasa M."/>
            <person name="Muniz J."/>
            <person name="Nguyen L."/>
            <person name="Hughes D."/>
            <person name="Osuji N."/>
            <person name="Pu L.-L."/>
            <person name="Puazo M."/>
            <person name="Qu C."/>
            <person name="Quiroz J."/>
            <person name="Raj R."/>
            <person name="Weissenberger G."/>
            <person name="Xin Y."/>
            <person name="Zou X."/>
            <person name="Han Y."/>
            <person name="Worley K."/>
            <person name="Muzny D."/>
            <person name="Gibbs R."/>
        </authorList>
    </citation>
    <scope>NUCLEOTIDE SEQUENCE</scope>
    <source>
        <strain evidence="2">Sampled in the wild</strain>
    </source>
</reference>
<name>A0A8K0PBM7_LADFU</name>
<evidence type="ECO:0000313" key="2">
    <source>
        <dbReference type="EMBL" id="KAG8237664.1"/>
    </source>
</evidence>